<feature type="compositionally biased region" description="Low complexity" evidence="1">
    <location>
        <begin position="21"/>
        <end position="30"/>
    </location>
</feature>
<gene>
    <name evidence="3" type="ORF">FRACA_310029</name>
</gene>
<dbReference type="OrthoDB" id="3276839at2"/>
<evidence type="ECO:0000313" key="3">
    <source>
        <dbReference type="EMBL" id="SNQ49237.1"/>
    </source>
</evidence>
<feature type="transmembrane region" description="Helical" evidence="2">
    <location>
        <begin position="346"/>
        <end position="366"/>
    </location>
</feature>
<keyword evidence="2" id="KW-0812">Transmembrane</keyword>
<evidence type="ECO:0000256" key="1">
    <source>
        <dbReference type="SAM" id="MobiDB-lite"/>
    </source>
</evidence>
<accession>A0A2I2KU93</accession>
<feature type="transmembrane region" description="Helical" evidence="2">
    <location>
        <begin position="176"/>
        <end position="193"/>
    </location>
</feature>
<feature type="transmembrane region" description="Helical" evidence="2">
    <location>
        <begin position="431"/>
        <end position="453"/>
    </location>
</feature>
<feature type="transmembrane region" description="Helical" evidence="2">
    <location>
        <begin position="257"/>
        <end position="278"/>
    </location>
</feature>
<dbReference type="EMBL" id="FZMO01000235">
    <property type="protein sequence ID" value="SNQ49237.1"/>
    <property type="molecule type" value="Genomic_DNA"/>
</dbReference>
<evidence type="ECO:0000256" key="2">
    <source>
        <dbReference type="SAM" id="Phobius"/>
    </source>
</evidence>
<feature type="compositionally biased region" description="Low complexity" evidence="1">
    <location>
        <begin position="1"/>
        <end position="14"/>
    </location>
</feature>
<keyword evidence="2" id="KW-0472">Membrane</keyword>
<feature type="transmembrane region" description="Helical" evidence="2">
    <location>
        <begin position="112"/>
        <end position="138"/>
    </location>
</feature>
<evidence type="ECO:0008006" key="5">
    <source>
        <dbReference type="Google" id="ProtNLM"/>
    </source>
</evidence>
<dbReference type="Proteomes" id="UP000234331">
    <property type="component" value="Unassembled WGS sequence"/>
</dbReference>
<feature type="transmembrane region" description="Helical" evidence="2">
    <location>
        <begin position="372"/>
        <end position="391"/>
    </location>
</feature>
<proteinExistence type="predicted"/>
<keyword evidence="2" id="KW-1133">Transmembrane helix</keyword>
<feature type="transmembrane region" description="Helical" evidence="2">
    <location>
        <begin position="322"/>
        <end position="339"/>
    </location>
</feature>
<dbReference type="RefSeq" id="WP_101832769.1">
    <property type="nucleotide sequence ID" value="NZ_FZMO01000235.1"/>
</dbReference>
<sequence>MPAPDTDLPAAPATSAPPGPEATDSAAGPRPRARARARWAEHGLFLASAVGYLAGGLWLSFAHDSVMSDALSRTANGYYTVFSRDPHLAAVGFVWNPLPSLAQIPLLPLARLWPAFACRGVAATVQSALFMAGAVVYFRRVCHELGAGERVAWALTALFAVHPEIAYYGMNGMSEGSFLFFLFAAAAALTRWVRTGVAGPLAAAGLALGACYLTRYEAVAAGLVTTAFVGGVSYWRAGADGGASAGGRRSTAVADMIILALPLVFSFTVWAITSSLIIDSPFAQFTSANGNSAQTRLSAGGISSVVDQPGGPLGYLFDQSRLLEPFGLPILAVAGWLCWRRRDVAPLAPVAVLGGAYAFSVAALLAGQTFGWLRFSITIVPVVLLAAATVLRPPAPADGREAWSAAADPPPVATGRHRATARRLATRYRRYAAPTVVLLMLLTAQPATARGLLNPLLAREESYFLTQIFAPGRASPEQRRVVHRYVQDRELARWLDAQRLPAGAVLLDAADGYEVVLASQRPDQFAITPDRDFGERLGDPGGHGARYLVTRVVSASSPADAVAHAYPHLATDPAFRLVRVERDPGDLPAWHVYAVR</sequence>
<dbReference type="AlphaFoldDB" id="A0A2I2KU93"/>
<organism evidence="3 4">
    <name type="scientific">Frankia canadensis</name>
    <dbReference type="NCBI Taxonomy" id="1836972"/>
    <lineage>
        <taxon>Bacteria</taxon>
        <taxon>Bacillati</taxon>
        <taxon>Actinomycetota</taxon>
        <taxon>Actinomycetes</taxon>
        <taxon>Frankiales</taxon>
        <taxon>Frankiaceae</taxon>
        <taxon>Frankia</taxon>
    </lineage>
</organism>
<feature type="transmembrane region" description="Helical" evidence="2">
    <location>
        <begin position="39"/>
        <end position="61"/>
    </location>
</feature>
<keyword evidence="4" id="KW-1185">Reference proteome</keyword>
<name>A0A2I2KU93_9ACTN</name>
<evidence type="ECO:0000313" key="4">
    <source>
        <dbReference type="Proteomes" id="UP000234331"/>
    </source>
</evidence>
<reference evidence="3 4" key="1">
    <citation type="submission" date="2017-06" db="EMBL/GenBank/DDBJ databases">
        <authorList>
            <person name="Kim H.J."/>
            <person name="Triplett B.A."/>
        </authorList>
    </citation>
    <scope>NUCLEOTIDE SEQUENCE [LARGE SCALE GENOMIC DNA]</scope>
    <source>
        <strain evidence="3">FRACA_ARgP5</strain>
    </source>
</reference>
<feature type="region of interest" description="Disordered" evidence="1">
    <location>
        <begin position="1"/>
        <end position="33"/>
    </location>
</feature>
<protein>
    <recommendedName>
        <fullName evidence="5">Glycosyltransferase RgtA/B/C/D-like domain-containing protein</fullName>
    </recommendedName>
</protein>